<name>A0ABD5Y7E9_9EURY</name>
<dbReference type="InterPro" id="IPR014757">
    <property type="entry name" value="Tscrpt_reg_IclR_C"/>
</dbReference>
<comment type="caution">
    <text evidence="6">The sequence shown here is derived from an EMBL/GenBank/DDBJ whole genome shotgun (WGS) entry which is preliminary data.</text>
</comment>
<dbReference type="Gene3D" id="3.30.450.40">
    <property type="match status" value="1"/>
</dbReference>
<sequence length="265" mass="29034">MTGTDGEIGKTVQSVETSLRVVDVIRERERAGVTEIAVALDCSKASVHHHVTTLCKHGYLERDDGEYRLGLGFLSVGGQVREHQPLYHLAKTDVEDLAAETGEQARLIAEHDGRGVTIYRTSGDRTDHPRMHLGSDEPLYCTAAGKAFLAELAPEARDRYLAETALEPYTDATVTDPDALREELSSIASEGVAFDDEERYEGVRCVAAAVDSPDGELLGAISVSGPTERLSGERFRSELPDRLRNVVGVVELQNTYSTWTEQFSQ</sequence>
<evidence type="ECO:0000259" key="5">
    <source>
        <dbReference type="PROSITE" id="PS51078"/>
    </source>
</evidence>
<feature type="domain" description="IclR-ED" evidence="5">
    <location>
        <begin position="72"/>
        <end position="256"/>
    </location>
</feature>
<dbReference type="GO" id="GO:0003677">
    <property type="term" value="F:DNA binding"/>
    <property type="evidence" value="ECO:0007669"/>
    <property type="project" value="UniProtKB-KW"/>
</dbReference>
<dbReference type="EMBL" id="JBHTAS010000001">
    <property type="protein sequence ID" value="MFC7141250.1"/>
    <property type="molecule type" value="Genomic_DNA"/>
</dbReference>
<dbReference type="InterPro" id="IPR036388">
    <property type="entry name" value="WH-like_DNA-bd_sf"/>
</dbReference>
<dbReference type="SUPFAM" id="SSF55781">
    <property type="entry name" value="GAF domain-like"/>
    <property type="match status" value="1"/>
</dbReference>
<dbReference type="GO" id="GO:0006355">
    <property type="term" value="P:regulation of DNA-templated transcription"/>
    <property type="evidence" value="ECO:0007669"/>
    <property type="project" value="UniProtKB-ARBA"/>
</dbReference>
<dbReference type="RefSeq" id="WP_274322336.1">
    <property type="nucleotide sequence ID" value="NZ_CP118158.1"/>
</dbReference>
<dbReference type="Gene3D" id="1.10.10.10">
    <property type="entry name" value="Winged helix-like DNA-binding domain superfamily/Winged helix DNA-binding domain"/>
    <property type="match status" value="1"/>
</dbReference>
<keyword evidence="1" id="KW-0805">Transcription regulation</keyword>
<evidence type="ECO:0000313" key="6">
    <source>
        <dbReference type="EMBL" id="MFC7141250.1"/>
    </source>
</evidence>
<dbReference type="InterPro" id="IPR036390">
    <property type="entry name" value="WH_DNA-bd_sf"/>
</dbReference>
<reference evidence="6 7" key="1">
    <citation type="journal article" date="2019" name="Int. J. Syst. Evol. Microbiol.">
        <title>The Global Catalogue of Microorganisms (GCM) 10K type strain sequencing project: providing services to taxonomists for standard genome sequencing and annotation.</title>
        <authorList>
            <consortium name="The Broad Institute Genomics Platform"/>
            <consortium name="The Broad Institute Genome Sequencing Center for Infectious Disease"/>
            <person name="Wu L."/>
            <person name="Ma J."/>
        </authorList>
    </citation>
    <scope>NUCLEOTIDE SEQUENCE [LARGE SCALE GENOMIC DNA]</scope>
    <source>
        <strain evidence="6 7">XZYJT29</strain>
    </source>
</reference>
<evidence type="ECO:0000256" key="2">
    <source>
        <dbReference type="ARBA" id="ARBA00023125"/>
    </source>
</evidence>
<dbReference type="PANTHER" id="PTHR30136:SF35">
    <property type="entry name" value="HTH-TYPE TRANSCRIPTIONAL REGULATOR RV1719"/>
    <property type="match status" value="1"/>
</dbReference>
<keyword evidence="7" id="KW-1185">Reference proteome</keyword>
<dbReference type="Pfam" id="PF01614">
    <property type="entry name" value="IclR_C"/>
    <property type="match status" value="1"/>
</dbReference>
<dbReference type="GeneID" id="78821559"/>
<dbReference type="PANTHER" id="PTHR30136">
    <property type="entry name" value="HELIX-TURN-HELIX TRANSCRIPTIONAL REGULATOR, ICLR FAMILY"/>
    <property type="match status" value="1"/>
</dbReference>
<dbReference type="SMART" id="SM00346">
    <property type="entry name" value="HTH_ICLR"/>
    <property type="match status" value="1"/>
</dbReference>
<evidence type="ECO:0000313" key="7">
    <source>
        <dbReference type="Proteomes" id="UP001596432"/>
    </source>
</evidence>
<dbReference type="PROSITE" id="PS51078">
    <property type="entry name" value="ICLR_ED"/>
    <property type="match status" value="1"/>
</dbReference>
<dbReference type="PROSITE" id="PS51077">
    <property type="entry name" value="HTH_ICLR"/>
    <property type="match status" value="1"/>
</dbReference>
<keyword evidence="3" id="KW-0804">Transcription</keyword>
<feature type="domain" description="HTH iclR-type" evidence="4">
    <location>
        <begin position="12"/>
        <end position="71"/>
    </location>
</feature>
<dbReference type="InterPro" id="IPR029016">
    <property type="entry name" value="GAF-like_dom_sf"/>
</dbReference>
<gene>
    <name evidence="6" type="ORF">ACFQMA_15600</name>
</gene>
<dbReference type="SUPFAM" id="SSF46785">
    <property type="entry name" value="Winged helix' DNA-binding domain"/>
    <property type="match status" value="1"/>
</dbReference>
<dbReference type="InterPro" id="IPR005471">
    <property type="entry name" value="Tscrpt_reg_IclR_N"/>
</dbReference>
<dbReference type="InterPro" id="IPR050707">
    <property type="entry name" value="HTH_MetabolicPath_Reg"/>
</dbReference>
<proteinExistence type="predicted"/>
<organism evidence="6 7">
    <name type="scientific">Halosimplex aquaticum</name>
    <dbReference type="NCBI Taxonomy" id="3026162"/>
    <lineage>
        <taxon>Archaea</taxon>
        <taxon>Methanobacteriati</taxon>
        <taxon>Methanobacteriota</taxon>
        <taxon>Stenosarchaea group</taxon>
        <taxon>Halobacteria</taxon>
        <taxon>Halobacteriales</taxon>
        <taxon>Haloarculaceae</taxon>
        <taxon>Halosimplex</taxon>
    </lineage>
</organism>
<accession>A0ABD5Y7E9</accession>
<protein>
    <submittedName>
        <fullName evidence="6">IclR family transcriptional regulator</fullName>
    </submittedName>
</protein>
<evidence type="ECO:0000259" key="4">
    <source>
        <dbReference type="PROSITE" id="PS51077"/>
    </source>
</evidence>
<keyword evidence="2" id="KW-0238">DNA-binding</keyword>
<dbReference type="AlphaFoldDB" id="A0ABD5Y7E9"/>
<dbReference type="Proteomes" id="UP001596432">
    <property type="component" value="Unassembled WGS sequence"/>
</dbReference>
<evidence type="ECO:0000256" key="3">
    <source>
        <dbReference type="ARBA" id="ARBA00023163"/>
    </source>
</evidence>
<dbReference type="Pfam" id="PF09339">
    <property type="entry name" value="HTH_IclR"/>
    <property type="match status" value="1"/>
</dbReference>
<evidence type="ECO:0000256" key="1">
    <source>
        <dbReference type="ARBA" id="ARBA00023015"/>
    </source>
</evidence>